<accession>A0A9P1CUB0</accession>
<evidence type="ECO:0000313" key="3">
    <source>
        <dbReference type="EMBL" id="CAI3998414.1"/>
    </source>
</evidence>
<name>A0A9P1CUB0_9DINO</name>
<dbReference type="PANTHER" id="PTHR22847">
    <property type="entry name" value="WD40 REPEAT PROTEIN"/>
    <property type="match status" value="1"/>
</dbReference>
<evidence type="ECO:0000313" key="5">
    <source>
        <dbReference type="Proteomes" id="UP001152797"/>
    </source>
</evidence>
<dbReference type="EMBL" id="CAMXCT020002476">
    <property type="protein sequence ID" value="CAL1151789.1"/>
    <property type="molecule type" value="Genomic_DNA"/>
</dbReference>
<reference evidence="3" key="1">
    <citation type="submission" date="2022-10" db="EMBL/GenBank/DDBJ databases">
        <authorList>
            <person name="Chen Y."/>
            <person name="Dougan E. K."/>
            <person name="Chan C."/>
            <person name="Rhodes N."/>
            <person name="Thang M."/>
        </authorList>
    </citation>
    <scope>NUCLEOTIDE SEQUENCE</scope>
</reference>
<dbReference type="SUPFAM" id="SSF50978">
    <property type="entry name" value="WD40 repeat-like"/>
    <property type="match status" value="1"/>
</dbReference>
<organism evidence="3">
    <name type="scientific">Cladocopium goreaui</name>
    <dbReference type="NCBI Taxonomy" id="2562237"/>
    <lineage>
        <taxon>Eukaryota</taxon>
        <taxon>Sar</taxon>
        <taxon>Alveolata</taxon>
        <taxon>Dinophyceae</taxon>
        <taxon>Suessiales</taxon>
        <taxon>Symbiodiniaceae</taxon>
        <taxon>Cladocopium</taxon>
    </lineage>
</organism>
<reference evidence="4 5" key="2">
    <citation type="submission" date="2024-05" db="EMBL/GenBank/DDBJ databases">
        <authorList>
            <person name="Chen Y."/>
            <person name="Shah S."/>
            <person name="Dougan E. K."/>
            <person name="Thang M."/>
            <person name="Chan C."/>
        </authorList>
    </citation>
    <scope>NUCLEOTIDE SEQUENCE [LARGE SCALE GENOMIC DNA]</scope>
</reference>
<dbReference type="Proteomes" id="UP001152797">
    <property type="component" value="Unassembled WGS sequence"/>
</dbReference>
<evidence type="ECO:0000256" key="1">
    <source>
        <dbReference type="ARBA" id="ARBA00022574"/>
    </source>
</evidence>
<comment type="caution">
    <text evidence="3">The sequence shown here is derived from an EMBL/GenBank/DDBJ whole genome shotgun (WGS) entry which is preliminary data.</text>
</comment>
<dbReference type="AlphaFoldDB" id="A0A9P1CUB0"/>
<proteinExistence type="predicted"/>
<evidence type="ECO:0000313" key="4">
    <source>
        <dbReference type="EMBL" id="CAL4785726.1"/>
    </source>
</evidence>
<keyword evidence="5" id="KW-1185">Reference proteome</keyword>
<gene>
    <name evidence="3" type="ORF">C1SCF055_LOCUS24718</name>
</gene>
<dbReference type="OrthoDB" id="411907at2759"/>
<protein>
    <submittedName>
        <fullName evidence="3">Uncharacterized protein</fullName>
    </submittedName>
</protein>
<dbReference type="EMBL" id="CAMXCT030002476">
    <property type="protein sequence ID" value="CAL4785726.1"/>
    <property type="molecule type" value="Genomic_DNA"/>
</dbReference>
<dbReference type="PANTHER" id="PTHR22847:SF637">
    <property type="entry name" value="WD REPEAT DOMAIN 5B"/>
    <property type="match status" value="1"/>
</dbReference>
<sequence length="458" mass="50904">MLKYNSNSCFADFRSLHFLMEDALELIEREAGRLTRHLQAVELQRLAQSSSWWWKQVQEAKGAWEDLARWRFGQKLTGPWPKLWASKLQEEEDTLNRFEGGALKSEQVLVFTSFVRCWVSDEQMLVAGLYNGALQAVHWKTGQKELLCGRHGDEVIAVALNDEHILSGSGDPGYYARRPLDASVRLWRRSDGAALGCFEGHVDSVRCVALFKSQPLMGFGMSGSLDCHVILWNLTNGSVECASLLSGPCRCMSILCEDVDSNGARARILAGSGEGVAELAVSVRQGAVTVTQLKFVSAYVEVSSLSYFHGSYRQEIDQGCWPKSFLGAPMKVAVGSVDGQLALLQGGSCRAVHELFKSRHGNRDVVSIVMISESRILLVSRAGIMTFLAWNGLLASDGPCRQLWSKTGWRMYTSTIGLWGPRRLISDGFDNVIRVFTLESKPHFEKMMMDSDEESASE</sequence>
<evidence type="ECO:0000256" key="2">
    <source>
        <dbReference type="ARBA" id="ARBA00022737"/>
    </source>
</evidence>
<dbReference type="EMBL" id="CAMXCT010002476">
    <property type="protein sequence ID" value="CAI3998414.1"/>
    <property type="molecule type" value="Genomic_DNA"/>
</dbReference>
<keyword evidence="1" id="KW-0853">WD repeat</keyword>
<dbReference type="InterPro" id="IPR015943">
    <property type="entry name" value="WD40/YVTN_repeat-like_dom_sf"/>
</dbReference>
<dbReference type="Gene3D" id="2.130.10.10">
    <property type="entry name" value="YVTN repeat-like/Quinoprotein amine dehydrogenase"/>
    <property type="match status" value="1"/>
</dbReference>
<dbReference type="InterPro" id="IPR036322">
    <property type="entry name" value="WD40_repeat_dom_sf"/>
</dbReference>
<keyword evidence="2" id="KW-0677">Repeat</keyword>